<dbReference type="EMBL" id="JAFNEN010002532">
    <property type="protein sequence ID" value="KAG8172618.1"/>
    <property type="molecule type" value="Genomic_DNA"/>
</dbReference>
<sequence>MAVDYKELVLQLLHQKKYPVLQEFVVVDIHYKMIPSEAPCQTIRSFDRRLHDPQHVWQQHMDPSRISYLVDNPPLFHIHETEHLDTTSLPFDCQRIKLSRGYIDAIRNEASLTFEEELYHFLTLLNFDVPALAPFIDTSFVDCTRLLPQCIRLWTYKYEERPLDHIPVDTRLADCFGPPTTEGVLPIRVLRGKLAPCTSQSTLLSLNNDHEAHLSG</sequence>
<gene>
    <name evidence="1" type="ORF">JTE90_007711</name>
</gene>
<feature type="non-terminal residue" evidence="1">
    <location>
        <position position="216"/>
    </location>
</feature>
<evidence type="ECO:0000313" key="1">
    <source>
        <dbReference type="EMBL" id="KAG8172618.1"/>
    </source>
</evidence>
<organism evidence="1 2">
    <name type="scientific">Oedothorax gibbosus</name>
    <dbReference type="NCBI Taxonomy" id="931172"/>
    <lineage>
        <taxon>Eukaryota</taxon>
        <taxon>Metazoa</taxon>
        <taxon>Ecdysozoa</taxon>
        <taxon>Arthropoda</taxon>
        <taxon>Chelicerata</taxon>
        <taxon>Arachnida</taxon>
        <taxon>Araneae</taxon>
        <taxon>Araneomorphae</taxon>
        <taxon>Entelegynae</taxon>
        <taxon>Araneoidea</taxon>
        <taxon>Linyphiidae</taxon>
        <taxon>Erigoninae</taxon>
        <taxon>Oedothorax</taxon>
    </lineage>
</organism>
<comment type="caution">
    <text evidence="1">The sequence shown here is derived from an EMBL/GenBank/DDBJ whole genome shotgun (WGS) entry which is preliminary data.</text>
</comment>
<protein>
    <submittedName>
        <fullName evidence="1">Uncharacterized protein</fullName>
    </submittedName>
</protein>
<evidence type="ECO:0000313" key="2">
    <source>
        <dbReference type="Proteomes" id="UP000827092"/>
    </source>
</evidence>
<accession>A0AAV6TLR8</accession>
<dbReference type="AlphaFoldDB" id="A0AAV6TLR8"/>
<proteinExistence type="predicted"/>
<dbReference type="Proteomes" id="UP000827092">
    <property type="component" value="Unassembled WGS sequence"/>
</dbReference>
<name>A0AAV6TLR8_9ARAC</name>
<keyword evidence="2" id="KW-1185">Reference proteome</keyword>
<reference evidence="1 2" key="1">
    <citation type="journal article" date="2022" name="Nat. Ecol. Evol.">
        <title>A masculinizing supergene underlies an exaggerated male reproductive morph in a spider.</title>
        <authorList>
            <person name="Hendrickx F."/>
            <person name="De Corte Z."/>
            <person name="Sonet G."/>
            <person name="Van Belleghem S.M."/>
            <person name="Kostlbacher S."/>
            <person name="Vangestel C."/>
        </authorList>
    </citation>
    <scope>NUCLEOTIDE SEQUENCE [LARGE SCALE GENOMIC DNA]</scope>
    <source>
        <strain evidence="1">W744_W776</strain>
    </source>
</reference>